<comment type="caution">
    <text evidence="1">The sequence shown here is derived from an EMBL/GenBank/DDBJ whole genome shotgun (WGS) entry which is preliminary data.</text>
</comment>
<dbReference type="EMBL" id="LNQR01000077">
    <property type="protein sequence ID" value="KWT83455.1"/>
    <property type="molecule type" value="Genomic_DNA"/>
</dbReference>
<name>A0ABR5SI33_9BACT</name>
<protein>
    <submittedName>
        <fullName evidence="1">Uncharacterized protein</fullName>
    </submittedName>
</protein>
<accession>A0ABR5SI33</accession>
<evidence type="ECO:0000313" key="1">
    <source>
        <dbReference type="EMBL" id="KWT83455.1"/>
    </source>
</evidence>
<gene>
    <name evidence="1" type="ORF">ASN18_2205</name>
</gene>
<evidence type="ECO:0000313" key="2">
    <source>
        <dbReference type="Proteomes" id="UP000060487"/>
    </source>
</evidence>
<reference evidence="1 2" key="1">
    <citation type="submission" date="2015-11" db="EMBL/GenBank/DDBJ databases">
        <authorList>
            <person name="Lin W."/>
        </authorList>
    </citation>
    <scope>NUCLEOTIDE SEQUENCE [LARGE SCALE GENOMIC DNA]</scope>
    <source>
        <strain evidence="1 2">HCH-1</strain>
    </source>
</reference>
<organism evidence="1 2">
    <name type="scientific">Candidatus Magnetominusculus xianensis</name>
    <dbReference type="NCBI Taxonomy" id="1748249"/>
    <lineage>
        <taxon>Bacteria</taxon>
        <taxon>Pseudomonadati</taxon>
        <taxon>Nitrospirota</taxon>
        <taxon>Nitrospiria</taxon>
        <taxon>Nitrospirales</taxon>
        <taxon>Nitrospiraceae</taxon>
        <taxon>Candidatus Magnetominusculus</taxon>
    </lineage>
</organism>
<sequence length="116" mass="13394">MKYDIYIERPRFKCEVKELKKKFHKVNNDINDLIGKVIDNPKSFEAIPGYAELLYKAKHPLKCANIGISGGLRLINVLDERNRLITATNIFFKGDKEDLTDAEYNAIFAEFQEALE</sequence>
<keyword evidence="2" id="KW-1185">Reference proteome</keyword>
<proteinExistence type="predicted"/>
<dbReference type="RefSeq" id="WP_085052808.1">
    <property type="nucleotide sequence ID" value="NZ_LNQR01000077.1"/>
</dbReference>
<dbReference type="Proteomes" id="UP000060487">
    <property type="component" value="Unassembled WGS sequence"/>
</dbReference>